<feature type="domain" description="DNA-directed DNA polymerase family B multifunctional" evidence="12">
    <location>
        <begin position="645"/>
        <end position="865"/>
    </location>
</feature>
<comment type="catalytic activity">
    <reaction evidence="11">
        <text>DNA(n) + a 2'-deoxyribonucleoside 5'-triphosphate = DNA(n+1) + diphosphate</text>
        <dbReference type="Rhea" id="RHEA:22508"/>
        <dbReference type="Rhea" id="RHEA-COMP:17339"/>
        <dbReference type="Rhea" id="RHEA-COMP:17340"/>
        <dbReference type="ChEBI" id="CHEBI:33019"/>
        <dbReference type="ChEBI" id="CHEBI:61560"/>
        <dbReference type="ChEBI" id="CHEBI:173112"/>
        <dbReference type="EC" id="2.7.7.7"/>
    </reaction>
</comment>
<evidence type="ECO:0000256" key="7">
    <source>
        <dbReference type="ARBA" id="ARBA00022801"/>
    </source>
</evidence>
<dbReference type="Pfam" id="PF03104">
    <property type="entry name" value="DNA_pol_B_exo1"/>
    <property type="match status" value="1"/>
</dbReference>
<evidence type="ECO:0000256" key="1">
    <source>
        <dbReference type="ARBA" id="ARBA00005755"/>
    </source>
</evidence>
<dbReference type="InterPro" id="IPR036397">
    <property type="entry name" value="RNaseH_sf"/>
</dbReference>
<evidence type="ECO:0000259" key="12">
    <source>
        <dbReference type="Pfam" id="PF00136"/>
    </source>
</evidence>
<evidence type="ECO:0000256" key="11">
    <source>
        <dbReference type="ARBA" id="ARBA00049244"/>
    </source>
</evidence>
<dbReference type="RefSeq" id="YP_009102197.1">
    <property type="nucleotide sequence ID" value="NC_025447.1"/>
</dbReference>
<dbReference type="Gene3D" id="3.30.420.10">
    <property type="entry name" value="Ribonuclease H-like superfamily/Ribonuclease H"/>
    <property type="match status" value="1"/>
</dbReference>
<protein>
    <recommendedName>
        <fullName evidence="2">DNA-directed DNA polymerase</fullName>
        <ecNumber evidence="2">2.7.7.7</ecNumber>
    </recommendedName>
</protein>
<evidence type="ECO:0000256" key="5">
    <source>
        <dbReference type="ARBA" id="ARBA00022705"/>
    </source>
</evidence>
<gene>
    <name evidence="14" type="primary">610</name>
    <name evidence="14" type="ORF">PBI_121Q_610</name>
</gene>
<evidence type="ECO:0000259" key="13">
    <source>
        <dbReference type="Pfam" id="PF03104"/>
    </source>
</evidence>
<dbReference type="Pfam" id="PF00136">
    <property type="entry name" value="DNA_pol_B"/>
    <property type="match status" value="1"/>
</dbReference>
<dbReference type="GeneID" id="22111650"/>
<dbReference type="GO" id="GO:0000166">
    <property type="term" value="F:nucleotide binding"/>
    <property type="evidence" value="ECO:0007669"/>
    <property type="project" value="InterPro"/>
</dbReference>
<dbReference type="GO" id="GO:0003887">
    <property type="term" value="F:DNA-directed DNA polymerase activity"/>
    <property type="evidence" value="ECO:0007669"/>
    <property type="project" value="UniProtKB-KW"/>
</dbReference>
<evidence type="ECO:0000256" key="6">
    <source>
        <dbReference type="ARBA" id="ARBA00022722"/>
    </source>
</evidence>
<keyword evidence="15" id="KW-1185">Reference proteome</keyword>
<dbReference type="Gene3D" id="1.20.1280.300">
    <property type="match status" value="1"/>
</dbReference>
<evidence type="ECO:0000256" key="10">
    <source>
        <dbReference type="ARBA" id="ARBA00023125"/>
    </source>
</evidence>
<evidence type="ECO:0000313" key="14">
    <source>
        <dbReference type="EMBL" id="AIT14500.1"/>
    </source>
</evidence>
<dbReference type="Proteomes" id="UP000029889">
    <property type="component" value="Segment"/>
</dbReference>
<evidence type="ECO:0000256" key="9">
    <source>
        <dbReference type="ARBA" id="ARBA00023109"/>
    </source>
</evidence>
<dbReference type="InterPro" id="IPR006172">
    <property type="entry name" value="DNA-dir_DNA_pol_B"/>
</dbReference>
<comment type="similarity">
    <text evidence="1">Belongs to the DNA polymerase type-B family.</text>
</comment>
<keyword evidence="4" id="KW-0548">Nucleotidyltransferase</keyword>
<proteinExistence type="inferred from homology"/>
<keyword evidence="9" id="KW-1194">Viral DNA replication</keyword>
<keyword evidence="7" id="KW-0378">Hydrolase</keyword>
<dbReference type="Gene3D" id="3.90.1600.10">
    <property type="entry name" value="Palm domain of DNA polymerase"/>
    <property type="match status" value="2"/>
</dbReference>
<dbReference type="SUPFAM" id="SSF53098">
    <property type="entry name" value="Ribonuclease H-like"/>
    <property type="match status" value="1"/>
</dbReference>
<dbReference type="GO" id="GO:0006261">
    <property type="term" value="P:DNA-templated DNA replication"/>
    <property type="evidence" value="ECO:0007669"/>
    <property type="project" value="TreeGrafter"/>
</dbReference>
<dbReference type="PANTHER" id="PTHR10322:SF23">
    <property type="entry name" value="DNA POLYMERASE DELTA CATALYTIC SUBUNIT"/>
    <property type="match status" value="1"/>
</dbReference>
<dbReference type="GO" id="GO:0016787">
    <property type="term" value="F:hydrolase activity"/>
    <property type="evidence" value="ECO:0007669"/>
    <property type="project" value="UniProtKB-KW"/>
</dbReference>
<keyword evidence="10" id="KW-0238">DNA-binding</keyword>
<dbReference type="SUPFAM" id="SSF56672">
    <property type="entry name" value="DNA/RNA polymerases"/>
    <property type="match status" value="1"/>
</dbReference>
<keyword evidence="3" id="KW-0808">Transferase</keyword>
<dbReference type="InterPro" id="IPR012337">
    <property type="entry name" value="RNaseH-like_sf"/>
</dbReference>
<dbReference type="GO" id="GO:0004518">
    <property type="term" value="F:nuclease activity"/>
    <property type="evidence" value="ECO:0007669"/>
    <property type="project" value="UniProtKB-KW"/>
</dbReference>
<dbReference type="InterPro" id="IPR006134">
    <property type="entry name" value="DNA-dir_DNA_pol_B_multi_dom"/>
</dbReference>
<dbReference type="GO" id="GO:0039693">
    <property type="term" value="P:viral DNA genome replication"/>
    <property type="evidence" value="ECO:0007669"/>
    <property type="project" value="UniProtKB-KW"/>
</dbReference>
<organism evidence="14 15">
    <name type="scientific">Escherichia phage 121Q</name>
    <dbReference type="NCBI Taxonomy" id="1555202"/>
    <lineage>
        <taxon>Viruses</taxon>
        <taxon>Duplodnaviria</taxon>
        <taxon>Heunggongvirae</taxon>
        <taxon>Uroviricota</taxon>
        <taxon>Caudoviricetes</taxon>
        <taxon>Asteriusvirus</taxon>
        <taxon>Asteriusvirus av121Q</taxon>
    </lineage>
</organism>
<evidence type="ECO:0000256" key="3">
    <source>
        <dbReference type="ARBA" id="ARBA00022679"/>
    </source>
</evidence>
<dbReference type="InterPro" id="IPR050240">
    <property type="entry name" value="DNA_pol_type-B"/>
</dbReference>
<dbReference type="EC" id="2.7.7.7" evidence="2"/>
<keyword evidence="5" id="KW-0235">DNA replication</keyword>
<dbReference type="SMART" id="SM00486">
    <property type="entry name" value="POLBc"/>
    <property type="match status" value="1"/>
</dbReference>
<evidence type="ECO:0000256" key="2">
    <source>
        <dbReference type="ARBA" id="ARBA00012417"/>
    </source>
</evidence>
<dbReference type="KEGG" id="vg:22111650"/>
<dbReference type="GO" id="GO:0003677">
    <property type="term" value="F:DNA binding"/>
    <property type="evidence" value="ECO:0007669"/>
    <property type="project" value="UniProtKB-KW"/>
</dbReference>
<dbReference type="Gene3D" id="3.30.342.10">
    <property type="entry name" value="DNA Polymerase, chain B, domain 1"/>
    <property type="match status" value="1"/>
</dbReference>
<dbReference type="OrthoDB" id="165at10239"/>
<dbReference type="InterPro" id="IPR006133">
    <property type="entry name" value="DNA-dir_DNA_pol_B_exonuc"/>
</dbReference>
<dbReference type="PANTHER" id="PTHR10322">
    <property type="entry name" value="DNA POLYMERASE CATALYTIC SUBUNIT"/>
    <property type="match status" value="1"/>
</dbReference>
<evidence type="ECO:0000313" key="15">
    <source>
        <dbReference type="Proteomes" id="UP000029889"/>
    </source>
</evidence>
<dbReference type="EMBL" id="KM507819">
    <property type="protein sequence ID" value="AIT14500.1"/>
    <property type="molecule type" value="Genomic_DNA"/>
</dbReference>
<evidence type="ECO:0000256" key="8">
    <source>
        <dbReference type="ARBA" id="ARBA00022932"/>
    </source>
</evidence>
<keyword evidence="8" id="KW-0239">DNA-directed DNA polymerase</keyword>
<keyword evidence="6" id="KW-0540">Nuclease</keyword>
<accession>A0A097EYM1</accession>
<dbReference type="InterPro" id="IPR023211">
    <property type="entry name" value="DNA_pol_palm_dom_sf"/>
</dbReference>
<dbReference type="InterPro" id="IPR043502">
    <property type="entry name" value="DNA/RNA_pol_sf"/>
</dbReference>
<reference evidence="14 15" key="1">
    <citation type="submission" date="2014-09" db="EMBL/GenBank/DDBJ databases">
        <authorList>
            <person name="Lapin J.S."/>
            <person name="Pope W.H."/>
            <person name="Hua J."/>
            <person name="Ford M.E."/>
            <person name="Conway J.F."/>
            <person name="Hatfull G.F."/>
            <person name="Hendrix R.W."/>
        </authorList>
    </citation>
    <scope>NUCLEOTIDE SEQUENCE [LARGE SCALE GENOMIC DNA]</scope>
</reference>
<sequence length="1001" mass="115137">MYIDAYMERKRTGDILHVVERKNGKRILRELDPVYEYYVESPQGTHKTVYGTMAKHFEFQTQAQMNKSVEQHKSEGLRIFESDCNITFKTLAKEYMGKGSPDLNIVFFDIETDFHKKFGYAPPSDPFNRVTAISLYQSWTGKDYVLTLPPADMEIYEAQDIVRQLNEETNDPNSTVILYTDEKEMFMEFFSLIDDSDVISGWNSEFFDIPYMINRTKKIFNEATTARWCLWNKKPNSREADNFGKTVQTYDLVGRVHLDYLALYKKHAGQVEQSYKLDYIAEKVTKENKVSYEGSLDKLYREDYITFLRYSKQDSILLKKIDAKCDYINLHNRLAHKECVLISTTMGSVALIDTAIINLAHTRGEVVFNKAPKDDLEFDPEMEYYGEDGEDEDEKISAKAAGAWVQDPVLGLVSDLGCTDFNSLYPTVLRTLGMSTECILGQLRQDYTDAYLAAKIQEQKNKSKSKSFEPDWTAAWHGLFAAVEFTMVHEKSEETLIVDLEDGSSFKATGKELYDIIFAEDSTIVLSANGTLFDKSKSGVIPDILTQWYSERKAQQKMVIDYKHMYTDGWEFNGYEKVEPLLSNYTPGTMFRTNIHDNDPVYLLRKEIGKGQWDEVAKLIVENGLVLKDGRIFCPKEEKDYFKQRSAFWKQNQQIRKILLNSLYGALLNKGSRFFDKRLGQSVTLTGRSMTKHMASRINEITTGVYNHQGGSVIYGDTDSVYFSVTHYLKEQGIPYNLSKEEIVDMYIKIGEEVGESFPSFMHEMFNTGIEKGKIVGADLEMVGSRGLFLKKKRYAILKYWEDGFRKDIDGKPGEIKAMGLEIKRSDTPKYIQNFLEETLIALLVGESEQQLKQRVREFKDVFKDMPVHEKGSPKTVKNYTNLEAEYQLTGKCKVGHVLAGIQWNRLREVYDDKSVPEVTDGTKVIVCNLKDNPMGIKAVGYPIDCVEYLPEWFLELPFDTEKMEEIVLTKKLENIFGILDMDIGIHEKSTASVNNGFFTW</sequence>
<evidence type="ECO:0000256" key="4">
    <source>
        <dbReference type="ARBA" id="ARBA00022695"/>
    </source>
</evidence>
<name>A0A097EYM1_9CAUD</name>
<feature type="domain" description="DNA-directed DNA polymerase family B exonuclease" evidence="13">
    <location>
        <begin position="80"/>
        <end position="280"/>
    </location>
</feature>